<evidence type="ECO:0000313" key="1">
    <source>
        <dbReference type="EMBL" id="MCS5480803.1"/>
    </source>
</evidence>
<dbReference type="RefSeq" id="WP_259428862.1">
    <property type="nucleotide sequence ID" value="NZ_JANWTC010000019.1"/>
</dbReference>
<gene>
    <name evidence="1" type="ORF">NYP18_14245</name>
</gene>
<dbReference type="Proteomes" id="UP001205965">
    <property type="component" value="Unassembled WGS sequence"/>
</dbReference>
<name>A0ABT2FZY8_9CORY</name>
<protein>
    <recommendedName>
        <fullName evidence="3">Restriction endonuclease</fullName>
    </recommendedName>
</protein>
<sequence length="241" mass="26476">MSALAWLLSETIMQARFGTATDLYDLWRKHTLAGTKIPKPLDEVIASFIEPVFGTPGAPKNLDHVHGHIGEWLWYLLTKDNPAVRVQPEPKGDVTGGGSDGFSIYEISTGELRFRLWESKKNTGASSLSSSLNTAYKQLDSQGLRYVAMIVGTFKQTSADTSQEVLSLVNSLPASWVKSDQTIGVGVVLTTHQPLPVLPFQKMSNTLSSFDKPGQLRGLASSINCYVELADMVREYLWTAL</sequence>
<evidence type="ECO:0000313" key="2">
    <source>
        <dbReference type="Proteomes" id="UP001205965"/>
    </source>
</evidence>
<reference evidence="1 2" key="1">
    <citation type="submission" date="2022-08" db="EMBL/GenBank/DDBJ databases">
        <title>YIM 101645 draft genome.</title>
        <authorList>
            <person name="Chen X."/>
        </authorList>
    </citation>
    <scope>NUCLEOTIDE SEQUENCE [LARGE SCALE GENOMIC DNA]</scope>
    <source>
        <strain evidence="1 2">YIM 101645</strain>
    </source>
</reference>
<evidence type="ECO:0008006" key="3">
    <source>
        <dbReference type="Google" id="ProtNLM"/>
    </source>
</evidence>
<proteinExistence type="predicted"/>
<organism evidence="1 2">
    <name type="scientific">Corynebacterium lemuris</name>
    <dbReference type="NCBI Taxonomy" id="1859292"/>
    <lineage>
        <taxon>Bacteria</taxon>
        <taxon>Bacillati</taxon>
        <taxon>Actinomycetota</taxon>
        <taxon>Actinomycetes</taxon>
        <taxon>Mycobacteriales</taxon>
        <taxon>Corynebacteriaceae</taxon>
        <taxon>Corynebacterium</taxon>
    </lineage>
</organism>
<comment type="caution">
    <text evidence="1">The sequence shown here is derived from an EMBL/GenBank/DDBJ whole genome shotgun (WGS) entry which is preliminary data.</text>
</comment>
<accession>A0ABT2FZY8</accession>
<keyword evidence="2" id="KW-1185">Reference proteome</keyword>
<dbReference type="EMBL" id="JANWTC010000019">
    <property type="protein sequence ID" value="MCS5480803.1"/>
    <property type="molecule type" value="Genomic_DNA"/>
</dbReference>